<accession>A0A1S8XAJ6</accession>
<evidence type="ECO:0000256" key="2">
    <source>
        <dbReference type="ARBA" id="ARBA00022553"/>
    </source>
</evidence>
<dbReference type="CDD" id="cd06793">
    <property type="entry name" value="PDZ2_APBA1_3-like"/>
    <property type="match status" value="1"/>
</dbReference>
<dbReference type="Proteomes" id="UP000243686">
    <property type="component" value="Unassembled WGS sequence"/>
</dbReference>
<dbReference type="PANTHER" id="PTHR12345:SF16">
    <property type="entry name" value="X11L, ISOFORM F-RELATED"/>
    <property type="match status" value="1"/>
</dbReference>
<dbReference type="PANTHER" id="PTHR12345">
    <property type="entry name" value="SYNTENIN RELATED"/>
    <property type="match status" value="1"/>
</dbReference>
<protein>
    <submittedName>
        <fullName evidence="7">Phosphotyrosine interaction domain protein</fullName>
    </submittedName>
</protein>
<dbReference type="Gene3D" id="2.30.42.10">
    <property type="match status" value="2"/>
</dbReference>
<organism evidence="7 8">
    <name type="scientific">Opisthorchis viverrini</name>
    <name type="common">Southeast Asian liver fluke</name>
    <dbReference type="NCBI Taxonomy" id="6198"/>
    <lineage>
        <taxon>Eukaryota</taxon>
        <taxon>Metazoa</taxon>
        <taxon>Spiralia</taxon>
        <taxon>Lophotrochozoa</taxon>
        <taxon>Platyhelminthes</taxon>
        <taxon>Trematoda</taxon>
        <taxon>Digenea</taxon>
        <taxon>Opisthorchiida</taxon>
        <taxon>Opisthorchiata</taxon>
        <taxon>Opisthorchiidae</taxon>
        <taxon>Opisthorchis</taxon>
    </lineage>
</organism>
<feature type="region of interest" description="Disordered" evidence="4">
    <location>
        <begin position="614"/>
        <end position="654"/>
    </location>
</feature>
<evidence type="ECO:0000313" key="8">
    <source>
        <dbReference type="Proteomes" id="UP000243686"/>
    </source>
</evidence>
<dbReference type="Gene3D" id="2.30.29.30">
    <property type="entry name" value="Pleckstrin-homology domain (PH domain)/Phosphotyrosine-binding domain (PTB)"/>
    <property type="match status" value="1"/>
</dbReference>
<dbReference type="InterPro" id="IPR001478">
    <property type="entry name" value="PDZ"/>
</dbReference>
<dbReference type="GO" id="GO:0007268">
    <property type="term" value="P:chemical synaptic transmission"/>
    <property type="evidence" value="ECO:0007669"/>
    <property type="project" value="TreeGrafter"/>
</dbReference>
<dbReference type="PROSITE" id="PS01179">
    <property type="entry name" value="PID"/>
    <property type="match status" value="1"/>
</dbReference>
<dbReference type="PROSITE" id="PS50106">
    <property type="entry name" value="PDZ"/>
    <property type="match status" value="2"/>
</dbReference>
<dbReference type="Pfam" id="PF00595">
    <property type="entry name" value="PDZ"/>
    <property type="match status" value="2"/>
</dbReference>
<keyword evidence="1" id="KW-0813">Transport</keyword>
<feature type="region of interest" description="Disordered" evidence="4">
    <location>
        <begin position="138"/>
        <end position="178"/>
    </location>
</feature>
<keyword evidence="2" id="KW-0597">Phosphoprotein</keyword>
<evidence type="ECO:0000256" key="3">
    <source>
        <dbReference type="ARBA" id="ARBA00022737"/>
    </source>
</evidence>
<evidence type="ECO:0000256" key="4">
    <source>
        <dbReference type="SAM" id="MobiDB-lite"/>
    </source>
</evidence>
<dbReference type="GO" id="GO:0043197">
    <property type="term" value="C:dendritic spine"/>
    <property type="evidence" value="ECO:0007669"/>
    <property type="project" value="TreeGrafter"/>
</dbReference>
<dbReference type="SMART" id="SM00228">
    <property type="entry name" value="PDZ"/>
    <property type="match status" value="2"/>
</dbReference>
<feature type="compositionally biased region" description="Polar residues" evidence="4">
    <location>
        <begin position="411"/>
        <end position="427"/>
    </location>
</feature>
<name>A0A1S8XAJ6_OPIVI</name>
<evidence type="ECO:0000313" key="7">
    <source>
        <dbReference type="EMBL" id="OON23728.1"/>
    </source>
</evidence>
<dbReference type="SUPFAM" id="SSF50729">
    <property type="entry name" value="PH domain-like"/>
    <property type="match status" value="1"/>
</dbReference>
<proteinExistence type="predicted"/>
<dbReference type="InterPro" id="IPR011993">
    <property type="entry name" value="PH-like_dom_sf"/>
</dbReference>
<evidence type="ECO:0000259" key="6">
    <source>
        <dbReference type="PROSITE" id="PS50106"/>
    </source>
</evidence>
<feature type="compositionally biased region" description="Polar residues" evidence="4">
    <location>
        <begin position="163"/>
        <end position="172"/>
    </location>
</feature>
<keyword evidence="3" id="KW-0677">Repeat</keyword>
<dbReference type="CDD" id="cd01208">
    <property type="entry name" value="PTB_X11"/>
    <property type="match status" value="1"/>
</dbReference>
<feature type="region of interest" description="Disordered" evidence="4">
    <location>
        <begin position="249"/>
        <end position="285"/>
    </location>
</feature>
<dbReference type="GO" id="GO:0005737">
    <property type="term" value="C:cytoplasm"/>
    <property type="evidence" value="ECO:0007669"/>
    <property type="project" value="TreeGrafter"/>
</dbReference>
<dbReference type="InterPro" id="IPR051230">
    <property type="entry name" value="APP-Binding"/>
</dbReference>
<evidence type="ECO:0000256" key="1">
    <source>
        <dbReference type="ARBA" id="ARBA00022448"/>
    </source>
</evidence>
<feature type="region of interest" description="Disordered" evidence="4">
    <location>
        <begin position="61"/>
        <end position="93"/>
    </location>
</feature>
<dbReference type="AlphaFoldDB" id="A0A1S8XAJ6"/>
<feature type="domain" description="PDZ" evidence="6">
    <location>
        <begin position="745"/>
        <end position="830"/>
    </location>
</feature>
<feature type="domain" description="PDZ" evidence="6">
    <location>
        <begin position="836"/>
        <end position="897"/>
    </location>
</feature>
<sequence>MLLKRNDTPEVPTEISMKVNTVCDTNMLASRGIHLKTANQTISNADDELVEVPLDADMIRRRSDTIPNPPFPSIKDSSAESQHKTSSSRAYQADALKYPPALPKANTDNLETMSKCDGGDFYPTDVVSEFLESRTDDQVELNLPSVEDGLSSGSDLDTPRCSGRSTHSNKTPVNIPFRSSAALSSGPFSSASMQLRSQSSSPVGHYISDSLVNPPLVRDIWGIMNDIKQTLADDRVVISHSKGEVSNNFRLINPESENSKKPCSLSETVNSEQTSKQIHGSDKAVKSSFIASSGTPLSAGICERLTVQASVEEPEVRPGSNATTGALQKDLGPSSEGSKPDIYGLEELSPSSDRRAHHWTFPQQSSVVYSSSEEEDNEKMHNSPGHPESPKFRPTLSELASRSKTAETEGSIVSSKPGSPHLTTRNTPHLLAAKQMGAASSSPRKSPPNGHPGFKTKRVEEFESDEDTDQLLQKQYQSDKPVYIPELKQEARLQADRKNHVREVSVRHPDFPDSLINGVLFHARYLGSTQLLSERQPTRNSRMYQAQEAVNRVKAPDGEHQPHAPVELFVSTERLMILNANLQEILIDHELRMVSYIADIGDIFVLMARRPSVNQSDSCNMPPDGTVPETETNTSRSDSGGSSTLSDTSTEPSDYRIRGLSKTVFERTRKPDTKLVCHVLESSDARLIAQSVGHAFQLAYLDFLRESGVEDLTSVKHLNYQDVLNQQEIFCDELTMFTDKQRHKQITIPKQRGEPLGVVIVASGWGSLLPTALLANMNPLGPAARCGQLNIGNHIISVNDQSLVGLPLNSCQQIIKACRNQTSVRLTVVDCPPVVEVLIRRPNLQYQLGFSVQDGVICSLLRGGIAERGGIRVDHRIIEINGESVVAVPHEKIVHLLATSVGEFSSDTPEDACQTATDICMIVHHTIWATVRAQAIVEVREFKDITIIRSNGNLEKKHFSQFDSSLISWAPLPFNYKNTGISEWWHDAEATHF</sequence>
<dbReference type="GO" id="GO:0005886">
    <property type="term" value="C:plasma membrane"/>
    <property type="evidence" value="ECO:0007669"/>
    <property type="project" value="TreeGrafter"/>
</dbReference>
<gene>
    <name evidence="7" type="ORF">X801_00366</name>
</gene>
<dbReference type="InterPro" id="IPR006020">
    <property type="entry name" value="PTB/PI_dom"/>
</dbReference>
<keyword evidence="8" id="KW-1185">Reference proteome</keyword>
<feature type="compositionally biased region" description="Low complexity" evidence="4">
    <location>
        <begin position="632"/>
        <end position="650"/>
    </location>
</feature>
<dbReference type="EMBL" id="KV891498">
    <property type="protein sequence ID" value="OON23728.1"/>
    <property type="molecule type" value="Genomic_DNA"/>
</dbReference>
<evidence type="ECO:0000259" key="5">
    <source>
        <dbReference type="PROSITE" id="PS01179"/>
    </source>
</evidence>
<dbReference type="Pfam" id="PF00640">
    <property type="entry name" value="PID"/>
    <property type="match status" value="2"/>
</dbReference>
<dbReference type="SUPFAM" id="SSF50156">
    <property type="entry name" value="PDZ domain-like"/>
    <property type="match status" value="2"/>
</dbReference>
<dbReference type="CDD" id="cd06720">
    <property type="entry name" value="PDZ1_APBA1_3-like"/>
    <property type="match status" value="1"/>
</dbReference>
<feature type="region of interest" description="Disordered" evidence="4">
    <location>
        <begin position="310"/>
        <end position="456"/>
    </location>
</feature>
<reference evidence="7 8" key="1">
    <citation type="submission" date="2015-03" db="EMBL/GenBank/DDBJ databases">
        <title>Draft genome of the nematode, Opisthorchis viverrini.</title>
        <authorList>
            <person name="Mitreva M."/>
        </authorList>
    </citation>
    <scope>NUCLEOTIDE SEQUENCE [LARGE SCALE GENOMIC DNA]</scope>
    <source>
        <strain evidence="7">Khon Kaen</strain>
    </source>
</reference>
<feature type="compositionally biased region" description="Polar residues" evidence="4">
    <location>
        <begin position="265"/>
        <end position="278"/>
    </location>
</feature>
<feature type="domain" description="PID" evidence="5">
    <location>
        <begin position="518"/>
        <end position="710"/>
    </location>
</feature>
<dbReference type="FunFam" id="2.30.42.10:FF:000007">
    <property type="entry name" value="Amyloid beta A4 protein-binding family A member"/>
    <property type="match status" value="1"/>
</dbReference>
<dbReference type="InterPro" id="IPR036034">
    <property type="entry name" value="PDZ_sf"/>
</dbReference>
<dbReference type="SMART" id="SM00462">
    <property type="entry name" value="PTB"/>
    <property type="match status" value="1"/>
</dbReference>